<feature type="active site" description="Proton acceptor" evidence="4">
    <location>
        <position position="84"/>
    </location>
</feature>
<dbReference type="Proteomes" id="UP001334732">
    <property type="component" value="Chromosome"/>
</dbReference>
<comment type="caution">
    <text evidence="4">Lacks conserved residue(s) required for the propagation of feature annotation.</text>
</comment>
<dbReference type="HAMAP" id="MF_00528">
    <property type="entry name" value="Maf"/>
    <property type="match status" value="1"/>
</dbReference>
<dbReference type="NCBIfam" id="TIGR00172">
    <property type="entry name" value="maf"/>
    <property type="match status" value="1"/>
</dbReference>
<keyword evidence="3 4" id="KW-0546">Nucleotide metabolism</keyword>
<dbReference type="RefSeq" id="WP_324779441.1">
    <property type="nucleotide sequence ID" value="NZ_CP141769.1"/>
</dbReference>
<dbReference type="CDD" id="cd00555">
    <property type="entry name" value="Maf"/>
    <property type="match status" value="1"/>
</dbReference>
<dbReference type="SUPFAM" id="SSF52972">
    <property type="entry name" value="ITPase-like"/>
    <property type="match status" value="1"/>
</dbReference>
<accession>A0ABZ1CHP1</accession>
<dbReference type="Pfam" id="PF02545">
    <property type="entry name" value="Maf"/>
    <property type="match status" value="1"/>
</dbReference>
<evidence type="ECO:0000313" key="6">
    <source>
        <dbReference type="Proteomes" id="UP001334732"/>
    </source>
</evidence>
<keyword evidence="6" id="KW-1185">Reference proteome</keyword>
<sequence length="203" mass="22088">MLVDKRIYLASQSPRRRELLKQIGVAFDVLPLRAVPGRMDVVELPHAGEAAPDFAQRMAVEKAACGWRAVDARRLLRFPVLGADTVVEIDGDILGKPADRSEAEAMLERLSGREHHVFTAVAVQHEGRIEQRLSASRVRFAVLDAATIGRYLETGEQLGKAGAYGIQGRAGAFVEHIEGSYSGIMGLPLYDTAVLLRAFGLAV</sequence>
<dbReference type="PANTHER" id="PTHR43213:SF5">
    <property type="entry name" value="BIFUNCTIONAL DTTP_UTP PYROPHOSPHATASE_METHYLTRANSFERASE PROTEIN-RELATED"/>
    <property type="match status" value="1"/>
</dbReference>
<organism evidence="5 6">
    <name type="scientific">Thiobacillus sedimenti</name>
    <dbReference type="NCBI Taxonomy" id="3110231"/>
    <lineage>
        <taxon>Bacteria</taxon>
        <taxon>Pseudomonadati</taxon>
        <taxon>Pseudomonadota</taxon>
        <taxon>Betaproteobacteria</taxon>
        <taxon>Nitrosomonadales</taxon>
        <taxon>Thiobacillaceae</taxon>
        <taxon>Thiobacillus</taxon>
    </lineage>
</organism>
<comment type="catalytic activity">
    <reaction evidence="4">
        <text>dTTP + H2O = dTMP + diphosphate + H(+)</text>
        <dbReference type="Rhea" id="RHEA:28534"/>
        <dbReference type="ChEBI" id="CHEBI:15377"/>
        <dbReference type="ChEBI" id="CHEBI:15378"/>
        <dbReference type="ChEBI" id="CHEBI:33019"/>
        <dbReference type="ChEBI" id="CHEBI:37568"/>
        <dbReference type="ChEBI" id="CHEBI:63528"/>
        <dbReference type="EC" id="3.6.1.9"/>
    </reaction>
</comment>
<dbReference type="EMBL" id="CP141769">
    <property type="protein sequence ID" value="WRS38909.1"/>
    <property type="molecule type" value="Genomic_DNA"/>
</dbReference>
<keyword evidence="2 4" id="KW-0378">Hydrolase</keyword>
<dbReference type="PIRSF" id="PIRSF006305">
    <property type="entry name" value="Maf"/>
    <property type="match status" value="1"/>
</dbReference>
<dbReference type="Gene3D" id="3.90.950.10">
    <property type="match status" value="1"/>
</dbReference>
<dbReference type="GO" id="GO:0016787">
    <property type="term" value="F:hydrolase activity"/>
    <property type="evidence" value="ECO:0007669"/>
    <property type="project" value="UniProtKB-KW"/>
</dbReference>
<reference evidence="5 6" key="1">
    <citation type="submission" date="2023-12" db="EMBL/GenBank/DDBJ databases">
        <title>Thiobacillus sedimentum sp. nov., a chemolithoautotrophic sulfur-oxidizing bacterium isolated from freshwater sediment.</title>
        <authorList>
            <person name="Luo J."/>
            <person name="Dai C."/>
        </authorList>
    </citation>
    <scope>NUCLEOTIDE SEQUENCE [LARGE SCALE GENOMIC DNA]</scope>
    <source>
        <strain evidence="5 6">SCUT-2</strain>
    </source>
</reference>
<feature type="site" description="Important for substrate specificity" evidence="4">
    <location>
        <position position="167"/>
    </location>
</feature>
<comment type="similarity">
    <text evidence="4">Belongs to the Maf family. YhdE subfamily.</text>
</comment>
<name>A0ABZ1CHP1_9PROT</name>
<dbReference type="InterPro" id="IPR029001">
    <property type="entry name" value="ITPase-like_fam"/>
</dbReference>
<dbReference type="EC" id="3.6.1.9" evidence="4"/>
<evidence type="ECO:0000256" key="4">
    <source>
        <dbReference type="HAMAP-Rule" id="MF_00528"/>
    </source>
</evidence>
<evidence type="ECO:0000256" key="1">
    <source>
        <dbReference type="ARBA" id="ARBA00001968"/>
    </source>
</evidence>
<evidence type="ECO:0000256" key="3">
    <source>
        <dbReference type="ARBA" id="ARBA00023080"/>
    </source>
</evidence>
<proteinExistence type="inferred from homology"/>
<feature type="site" description="Important for substrate specificity" evidence="4">
    <location>
        <position position="85"/>
    </location>
</feature>
<gene>
    <name evidence="5" type="ORF">VA613_13000</name>
</gene>
<comment type="subcellular location">
    <subcellularLocation>
        <location evidence="4">Cytoplasm</location>
    </subcellularLocation>
</comment>
<evidence type="ECO:0000313" key="5">
    <source>
        <dbReference type="EMBL" id="WRS38909.1"/>
    </source>
</evidence>
<comment type="function">
    <text evidence="4">Nucleoside triphosphate pyrophosphatase that hydrolyzes dTTP and UTP. May have a dual role in cell division arrest and in preventing the incorporation of modified nucleotides into cellular nucleic acids.</text>
</comment>
<comment type="catalytic activity">
    <reaction evidence="4">
        <text>UTP + H2O = UMP + diphosphate + H(+)</text>
        <dbReference type="Rhea" id="RHEA:29395"/>
        <dbReference type="ChEBI" id="CHEBI:15377"/>
        <dbReference type="ChEBI" id="CHEBI:15378"/>
        <dbReference type="ChEBI" id="CHEBI:33019"/>
        <dbReference type="ChEBI" id="CHEBI:46398"/>
        <dbReference type="ChEBI" id="CHEBI:57865"/>
        <dbReference type="EC" id="3.6.1.9"/>
    </reaction>
</comment>
<dbReference type="PANTHER" id="PTHR43213">
    <property type="entry name" value="BIFUNCTIONAL DTTP/UTP PYROPHOSPHATASE/METHYLTRANSFERASE PROTEIN-RELATED"/>
    <property type="match status" value="1"/>
</dbReference>
<dbReference type="InterPro" id="IPR003697">
    <property type="entry name" value="Maf-like"/>
</dbReference>
<comment type="cofactor">
    <cofactor evidence="1 4">
        <name>a divalent metal cation</name>
        <dbReference type="ChEBI" id="CHEBI:60240"/>
    </cofactor>
</comment>
<evidence type="ECO:0000256" key="2">
    <source>
        <dbReference type="ARBA" id="ARBA00022801"/>
    </source>
</evidence>
<feature type="site" description="Important for substrate specificity" evidence="4">
    <location>
        <position position="15"/>
    </location>
</feature>
<keyword evidence="4" id="KW-0963">Cytoplasm</keyword>
<protein>
    <recommendedName>
        <fullName evidence="4">dTTP/UTP pyrophosphatase</fullName>
        <shortName evidence="4">dTTPase/UTPase</shortName>
        <ecNumber evidence="4">3.6.1.9</ecNumber>
    </recommendedName>
    <alternativeName>
        <fullName evidence="4">Nucleoside triphosphate pyrophosphatase</fullName>
    </alternativeName>
    <alternativeName>
        <fullName evidence="4">Nucleotide pyrophosphatase</fullName>
        <shortName evidence="4">Nucleotide PPase</shortName>
    </alternativeName>
</protein>